<feature type="region of interest" description="Disordered" evidence="1">
    <location>
        <begin position="149"/>
        <end position="235"/>
    </location>
</feature>
<reference evidence="2" key="2">
    <citation type="submission" date="2023-01" db="EMBL/GenBank/DDBJ databases">
        <authorList>
            <person name="Petersen C."/>
        </authorList>
    </citation>
    <scope>NUCLEOTIDE SEQUENCE</scope>
    <source>
        <strain evidence="2">IBT 15450</strain>
    </source>
</reference>
<feature type="region of interest" description="Disordered" evidence="1">
    <location>
        <begin position="253"/>
        <end position="281"/>
    </location>
</feature>
<name>A0AAD6NBG2_PENCN</name>
<dbReference type="Proteomes" id="UP001219568">
    <property type="component" value="Unassembled WGS sequence"/>
</dbReference>
<gene>
    <name evidence="2" type="ORF">N7460_004227</name>
</gene>
<feature type="compositionally biased region" description="Acidic residues" evidence="1">
    <location>
        <begin position="183"/>
        <end position="197"/>
    </location>
</feature>
<evidence type="ECO:0000256" key="1">
    <source>
        <dbReference type="SAM" id="MobiDB-lite"/>
    </source>
</evidence>
<proteinExistence type="predicted"/>
<organism evidence="2 3">
    <name type="scientific">Penicillium canescens</name>
    <dbReference type="NCBI Taxonomy" id="5083"/>
    <lineage>
        <taxon>Eukaryota</taxon>
        <taxon>Fungi</taxon>
        <taxon>Dikarya</taxon>
        <taxon>Ascomycota</taxon>
        <taxon>Pezizomycotina</taxon>
        <taxon>Eurotiomycetes</taxon>
        <taxon>Eurotiomycetidae</taxon>
        <taxon>Eurotiales</taxon>
        <taxon>Aspergillaceae</taxon>
        <taxon>Penicillium</taxon>
    </lineage>
</organism>
<dbReference type="AlphaFoldDB" id="A0AAD6NBG2"/>
<accession>A0AAD6NBG2</accession>
<evidence type="ECO:0000313" key="3">
    <source>
        <dbReference type="Proteomes" id="UP001219568"/>
    </source>
</evidence>
<feature type="compositionally biased region" description="Low complexity" evidence="1">
    <location>
        <begin position="263"/>
        <end position="277"/>
    </location>
</feature>
<dbReference type="EMBL" id="JAQJZL010000003">
    <property type="protein sequence ID" value="KAJ6048080.1"/>
    <property type="molecule type" value="Genomic_DNA"/>
</dbReference>
<sequence length="350" mass="37888">MPRETYPLTPPKTPIALCPNNLLSPPSDRLTNTPTTLSIARDTPGHTFTVHLVRAHEPLDNPDRYTLLFTVSGKPWPHTQHRQICDAGGLPVLELRRVWIGSRRWAVRCPGGRVDLLEASMPWSKGRSGSVGFRLDVRFWNVLGAGDSDTGSGVHVSDPVSNLDSGSLGLGDEPPPYASVAGDIEDEDDDENAEEENTVWAEKQDPFPNSEYDLGAEQTPGIRSDHDSPSILPSYASVRRNSSNSIRDLLDAIEPPNEPAPAPSSSSSLQIPSSLSAGTPTGSKVDLKVIQLTASGIGVMMGDQKIIHIARHDVMDYCTSRLKPKWDIEVAKGVDLLLAVNIVLIMATSV</sequence>
<reference evidence="2" key="1">
    <citation type="journal article" date="2023" name="IMA Fungus">
        <title>Comparative genomic study of the Penicillium genus elucidates a diverse pangenome and 15 lateral gene transfer events.</title>
        <authorList>
            <person name="Petersen C."/>
            <person name="Sorensen T."/>
            <person name="Nielsen M.R."/>
            <person name="Sondergaard T.E."/>
            <person name="Sorensen J.L."/>
            <person name="Fitzpatrick D.A."/>
            <person name="Frisvad J.C."/>
            <person name="Nielsen K.L."/>
        </authorList>
    </citation>
    <scope>NUCLEOTIDE SEQUENCE</scope>
    <source>
        <strain evidence="2">IBT 15450</strain>
    </source>
</reference>
<comment type="caution">
    <text evidence="2">The sequence shown here is derived from an EMBL/GenBank/DDBJ whole genome shotgun (WGS) entry which is preliminary data.</text>
</comment>
<protein>
    <submittedName>
        <fullName evidence="2">Uncharacterized protein</fullName>
    </submittedName>
</protein>
<evidence type="ECO:0000313" key="2">
    <source>
        <dbReference type="EMBL" id="KAJ6048080.1"/>
    </source>
</evidence>
<keyword evidence="3" id="KW-1185">Reference proteome</keyword>